<accession>A0A4S4LM92</accession>
<dbReference type="EMBL" id="SGPL01000367">
    <property type="protein sequence ID" value="THH13292.1"/>
    <property type="molecule type" value="Genomic_DNA"/>
</dbReference>
<feature type="compositionally biased region" description="Low complexity" evidence="1">
    <location>
        <begin position="641"/>
        <end position="664"/>
    </location>
</feature>
<proteinExistence type="predicted"/>
<feature type="compositionally biased region" description="Low complexity" evidence="1">
    <location>
        <begin position="347"/>
        <end position="374"/>
    </location>
</feature>
<feature type="compositionally biased region" description="Low complexity" evidence="1">
    <location>
        <begin position="241"/>
        <end position="260"/>
    </location>
</feature>
<evidence type="ECO:0000256" key="1">
    <source>
        <dbReference type="SAM" id="MobiDB-lite"/>
    </source>
</evidence>
<reference evidence="2 3" key="1">
    <citation type="submission" date="2019-02" db="EMBL/GenBank/DDBJ databases">
        <title>Genome sequencing of the rare red list fungi Bondarzewia mesenterica.</title>
        <authorList>
            <person name="Buettner E."/>
            <person name="Kellner H."/>
        </authorList>
    </citation>
    <scope>NUCLEOTIDE SEQUENCE [LARGE SCALE GENOMIC DNA]</scope>
    <source>
        <strain evidence="2 3">DSM 108281</strain>
    </source>
</reference>
<comment type="caution">
    <text evidence="2">The sequence shown here is derived from an EMBL/GenBank/DDBJ whole genome shotgun (WGS) entry which is preliminary data.</text>
</comment>
<evidence type="ECO:0000313" key="2">
    <source>
        <dbReference type="EMBL" id="THH13292.1"/>
    </source>
</evidence>
<feature type="compositionally biased region" description="Polar residues" evidence="1">
    <location>
        <begin position="296"/>
        <end position="317"/>
    </location>
</feature>
<feature type="region of interest" description="Disordered" evidence="1">
    <location>
        <begin position="1"/>
        <end position="383"/>
    </location>
</feature>
<keyword evidence="3" id="KW-1185">Reference proteome</keyword>
<feature type="compositionally biased region" description="Pro residues" evidence="1">
    <location>
        <begin position="231"/>
        <end position="240"/>
    </location>
</feature>
<sequence length="764" mass="82966">MPISIPPGGYPGYPGQAPPGPYTGQHNSSGRPVPYSYPGPPPAPPGVNPNHWASGRWQYHPPPAGYQMPVSTASAAAAAAAAASRNSASSSRPSGGPARAPAYGPYPPPSMIGYNIPPGWGIPPQYWQPRQNQGSEDYWKTELKENGLGLENMHIRQDPQQDQSSDGQAPHTPWTWVPSLPTQEDEDSTNASERRPSADTRNNTGQNQSQRMQPSASSQPHGSQPRSTLSPPGPYVPPSQPSQIQPSSTQSGQLSSSTHQASQIYSLPAPTPSRPSQTSTTQGESFTEVMELRPTFSPNIVRTPNYYANSRRSNADTPSRVPPLVYGESQSSSNRGLQRSHTMPNQSSTPTTSMTINTTTSSSSRAAPISRQQSMPVIPPDTPSMEGLANLAYFAEEAEGILSPLVRVAPISPPSPPRTNRHAHRSGSTPSSTISNRHMRQPSRSPTYPFPNGGFYETIPERSTPSSSSTTTSPRSSSRTRSTSSSTRTTSNPPSLQPSPHHHHHHHNHHHRQEHREHHEPLQIYASPSAHSRSQSQSRRESQASYSSTTPASAGQSQPQSQRQSYASTQATGGGSTDQSQPPSQRQAYASSQSYASPHVSSAGPSPAQAQSQRQSYVSAQSHTTNSSSTGISQAHSRQASGYNSYSGSSTNPLPKPPQSSNSSLPPPQMPTPPQGRWTRKMRWGFWNRRGDYLTTDMRVVYAPREHANPPDLTGYPTPTEGYRDHHGTFVRYEASRPELQESLPSRGEPPQLPYERFITYVYI</sequence>
<feature type="region of interest" description="Disordered" evidence="1">
    <location>
        <begin position="407"/>
        <end position="678"/>
    </location>
</feature>
<evidence type="ECO:0000313" key="3">
    <source>
        <dbReference type="Proteomes" id="UP000310158"/>
    </source>
</evidence>
<feature type="compositionally biased region" description="Low complexity" evidence="1">
    <location>
        <begin position="462"/>
        <end position="494"/>
    </location>
</feature>
<feature type="compositionally biased region" description="Low complexity" evidence="1">
    <location>
        <begin position="522"/>
        <end position="568"/>
    </location>
</feature>
<feature type="compositionally biased region" description="Polar residues" evidence="1">
    <location>
        <begin position="617"/>
        <end position="640"/>
    </location>
</feature>
<feature type="compositionally biased region" description="Polar residues" evidence="1">
    <location>
        <begin position="426"/>
        <end position="446"/>
    </location>
</feature>
<feature type="compositionally biased region" description="Polar residues" evidence="1">
    <location>
        <begin position="328"/>
        <end position="346"/>
    </location>
</feature>
<dbReference type="AlphaFoldDB" id="A0A4S4LM92"/>
<name>A0A4S4LM92_9AGAM</name>
<gene>
    <name evidence="2" type="ORF">EW146_g6905</name>
</gene>
<organism evidence="2 3">
    <name type="scientific">Bondarzewia mesenterica</name>
    <dbReference type="NCBI Taxonomy" id="1095465"/>
    <lineage>
        <taxon>Eukaryota</taxon>
        <taxon>Fungi</taxon>
        <taxon>Dikarya</taxon>
        <taxon>Basidiomycota</taxon>
        <taxon>Agaricomycotina</taxon>
        <taxon>Agaricomycetes</taxon>
        <taxon>Russulales</taxon>
        <taxon>Bondarzewiaceae</taxon>
        <taxon>Bondarzewia</taxon>
    </lineage>
</organism>
<feature type="compositionally biased region" description="Pro residues" evidence="1">
    <location>
        <begin position="35"/>
        <end position="47"/>
    </location>
</feature>
<dbReference type="OrthoDB" id="3255291at2759"/>
<feature type="compositionally biased region" description="Low complexity" evidence="1">
    <location>
        <begin position="579"/>
        <end position="616"/>
    </location>
</feature>
<protein>
    <submittedName>
        <fullName evidence="2">Uncharacterized protein</fullName>
    </submittedName>
</protein>
<dbReference type="Proteomes" id="UP000310158">
    <property type="component" value="Unassembled WGS sequence"/>
</dbReference>
<feature type="compositionally biased region" description="Polar residues" evidence="1">
    <location>
        <begin position="199"/>
        <end position="226"/>
    </location>
</feature>
<feature type="compositionally biased region" description="Low complexity" evidence="1">
    <location>
        <begin position="73"/>
        <end position="103"/>
    </location>
</feature>
<feature type="compositionally biased region" description="Basic residues" evidence="1">
    <location>
        <begin position="500"/>
        <end position="513"/>
    </location>
</feature>
<feature type="compositionally biased region" description="Pro residues" evidence="1">
    <location>
        <begin position="665"/>
        <end position="674"/>
    </location>
</feature>